<reference evidence="6 7" key="1">
    <citation type="journal article" date="2011" name="Stand. Genomic Sci.">
        <title>Complete genome sequence of Weeksella virosa type strain (9751).</title>
        <authorList>
            <person name="Lang E."/>
            <person name="Teshima H."/>
            <person name="Lucas S."/>
            <person name="Lapidus A."/>
            <person name="Hammon N."/>
            <person name="Deshpande S."/>
            <person name="Nolan M."/>
            <person name="Cheng J.F."/>
            <person name="Pitluck S."/>
            <person name="Liolios K."/>
            <person name="Pagani I."/>
            <person name="Mikhailova N."/>
            <person name="Ivanova N."/>
            <person name="Mavromatis K."/>
            <person name="Pati A."/>
            <person name="Tapia R."/>
            <person name="Han C."/>
            <person name="Goodwin L."/>
            <person name="Chen A."/>
            <person name="Palaniappan K."/>
            <person name="Land M."/>
            <person name="Hauser L."/>
            <person name="Chang Y.J."/>
            <person name="Jeffries C.D."/>
            <person name="Brambilla E.M."/>
            <person name="Kopitz M."/>
            <person name="Rohde M."/>
            <person name="Goker M."/>
            <person name="Tindall B.J."/>
            <person name="Detter J.C."/>
            <person name="Woyke T."/>
            <person name="Bristow J."/>
            <person name="Eisen J.A."/>
            <person name="Markowitz V."/>
            <person name="Hugenholtz P."/>
            <person name="Klenk H.P."/>
            <person name="Kyrpides N.C."/>
        </authorList>
    </citation>
    <scope>NUCLEOTIDE SEQUENCE [LARGE SCALE GENOMIC DNA]</scope>
    <source>
        <strain evidence="7">ATCC 43766 / DSM 16922 / JCM 21250 / NBRC 16016 / NCTC 11634 / CL345/78</strain>
    </source>
</reference>
<evidence type="ECO:0000313" key="7">
    <source>
        <dbReference type="Proteomes" id="UP000008641"/>
    </source>
</evidence>
<evidence type="ECO:0000256" key="2">
    <source>
        <dbReference type="ARBA" id="ARBA00022917"/>
    </source>
</evidence>
<dbReference type="InterPro" id="IPR036754">
    <property type="entry name" value="YbaK/aa-tRNA-synt-asso_dom_sf"/>
</dbReference>
<dbReference type="Proteomes" id="UP000008641">
    <property type="component" value="Chromosome"/>
</dbReference>
<feature type="domain" description="YbaK/aminoacyl-tRNA synthetase-associated" evidence="5">
    <location>
        <begin position="33"/>
        <end position="147"/>
    </location>
</feature>
<dbReference type="EC" id="4.2.-.-" evidence="4"/>
<dbReference type="KEGG" id="wvi:Weevi_1900"/>
<dbReference type="PANTHER" id="PTHR30411:SF0">
    <property type="entry name" value="CYS-TRNA(PRO)_CYS-TRNA(CYS) DEACYLASE YBAK"/>
    <property type="match status" value="1"/>
</dbReference>
<dbReference type="GO" id="GO:0002161">
    <property type="term" value="F:aminoacyl-tRNA deacylase activity"/>
    <property type="evidence" value="ECO:0007669"/>
    <property type="project" value="InterPro"/>
</dbReference>
<reference evidence="7" key="2">
    <citation type="journal article" date="2011" name="Stand. Genomic Sci.">
        <title>Complete genome sequence of Weeksella virosa type strain (9751T).</title>
        <authorList>
            <person name="Lang E."/>
            <person name="Teshima H."/>
            <person name="Lucas S."/>
            <person name="Lapidus A."/>
            <person name="Hammon N."/>
            <person name="Deshpande S."/>
            <person name="Nolan M."/>
            <person name="Cheng J."/>
            <person name="Pitluck S."/>
            <person name="Liolios K."/>
            <person name="Pagani I."/>
            <person name="Mikhailova N."/>
            <person name="Ivanova N."/>
            <person name="Mavromatis K."/>
            <person name="Pati A."/>
            <person name="Tapia R."/>
            <person name="Han C."/>
            <person name="Goodwin L."/>
            <person name="Chen A."/>
            <person name="Palaniappan K."/>
            <person name="Land M."/>
            <person name="Hauser L."/>
            <person name="Chang Y."/>
            <person name="Jeffries C."/>
            <person name="Brambilla E."/>
            <person name="Kopitz M."/>
            <person name="Rohde M."/>
            <person name="Goker M."/>
            <person name="Tindall B."/>
            <person name="Detter J."/>
            <person name="Woyke T."/>
            <person name="Bristow J."/>
            <person name="Eisen J."/>
            <person name="Markowitz V."/>
            <person name="Hugenholtz P."/>
            <person name="Klenk H."/>
            <person name="Kyrpides N."/>
        </authorList>
    </citation>
    <scope>NUCLEOTIDE SEQUENCE [LARGE SCALE GENOMIC DNA]</scope>
    <source>
        <strain evidence="7">ATCC 43766 / DSM 16922 / JCM 21250 / NBRC 16016 / NCTC 11634 / CL345/78</strain>
    </source>
</reference>
<dbReference type="HOGENOM" id="CLU_094875_3_0_10"/>
<accession>F0P101</accession>
<keyword evidence="3 4" id="KW-0456">Lyase</keyword>
<dbReference type="CDD" id="cd00002">
    <property type="entry name" value="YbaK_deacylase"/>
    <property type="match status" value="1"/>
</dbReference>
<dbReference type="NCBIfam" id="TIGR00011">
    <property type="entry name" value="YbaK_EbsC"/>
    <property type="match status" value="1"/>
</dbReference>
<dbReference type="AlphaFoldDB" id="F0P101"/>
<organism evidence="6 7">
    <name type="scientific">Weeksella virosa (strain ATCC 43766 / DSM 16922 / JCM 21250 / CCUG 30538 / CDC 9751 / IAM 14551 / NBRC 16016 / NCTC 11634 / CL345/78)</name>
    <dbReference type="NCBI Taxonomy" id="865938"/>
    <lineage>
        <taxon>Bacteria</taxon>
        <taxon>Pseudomonadati</taxon>
        <taxon>Bacteroidota</taxon>
        <taxon>Flavobacteriia</taxon>
        <taxon>Flavobacteriales</taxon>
        <taxon>Weeksellaceae</taxon>
        <taxon>Weeksella</taxon>
    </lineage>
</organism>
<keyword evidence="2 4" id="KW-0648">Protein biosynthesis</keyword>
<evidence type="ECO:0000256" key="4">
    <source>
        <dbReference type="PIRNR" id="PIRNR006181"/>
    </source>
</evidence>
<dbReference type="Gene3D" id="3.90.960.10">
    <property type="entry name" value="YbaK/aminoacyl-tRNA synthetase-associated domain"/>
    <property type="match status" value="1"/>
</dbReference>
<proteinExistence type="inferred from homology"/>
<name>F0P101_WEEVC</name>
<dbReference type="InterPro" id="IPR007214">
    <property type="entry name" value="YbaK/aa-tRNA-synth-assoc-dom"/>
</dbReference>
<dbReference type="STRING" id="865938.Weevi_1900"/>
<evidence type="ECO:0000256" key="1">
    <source>
        <dbReference type="ARBA" id="ARBA00009798"/>
    </source>
</evidence>
<dbReference type="RefSeq" id="WP_013598974.1">
    <property type="nucleotide sequence ID" value="NC_015144.1"/>
</dbReference>
<evidence type="ECO:0000313" key="6">
    <source>
        <dbReference type="EMBL" id="ADX68585.1"/>
    </source>
</evidence>
<gene>
    <name evidence="6" type="ordered locus">Weevi_1900</name>
</gene>
<evidence type="ECO:0000256" key="3">
    <source>
        <dbReference type="ARBA" id="ARBA00023239"/>
    </source>
</evidence>
<dbReference type="PANTHER" id="PTHR30411">
    <property type="entry name" value="CYTOPLASMIC PROTEIN"/>
    <property type="match status" value="1"/>
</dbReference>
<comment type="similarity">
    <text evidence="1 4">Belongs to the prolyl-tRNA editing family. YbaK/EbsC subfamily.</text>
</comment>
<protein>
    <recommendedName>
        <fullName evidence="4">Cys-tRNA(Pro)/Cys-tRNA(Cys) deacylase</fullName>
        <ecNumber evidence="4">4.2.-.-</ecNumber>
    </recommendedName>
</protein>
<evidence type="ECO:0000259" key="5">
    <source>
        <dbReference type="Pfam" id="PF04073"/>
    </source>
</evidence>
<dbReference type="PIRSF" id="PIRSF006181">
    <property type="entry name" value="EbsC_YbaK"/>
    <property type="match status" value="1"/>
</dbReference>
<dbReference type="GO" id="GO:0006412">
    <property type="term" value="P:translation"/>
    <property type="evidence" value="ECO:0007669"/>
    <property type="project" value="UniProtKB-KW"/>
</dbReference>
<dbReference type="Pfam" id="PF04073">
    <property type="entry name" value="tRNA_edit"/>
    <property type="match status" value="1"/>
</dbReference>
<keyword evidence="7" id="KW-1185">Reference proteome</keyword>
<dbReference type="InterPro" id="IPR004369">
    <property type="entry name" value="Prolyl-tRNA_editing_YbaK/EbsC"/>
</dbReference>
<dbReference type="GO" id="GO:0016829">
    <property type="term" value="F:lyase activity"/>
    <property type="evidence" value="ECO:0007669"/>
    <property type="project" value="UniProtKB-KW"/>
</dbReference>
<dbReference type="SUPFAM" id="SSF55826">
    <property type="entry name" value="YbaK/ProRS associated domain"/>
    <property type="match status" value="1"/>
</dbReference>
<sequence>MAQKTNAIRLLDVHKISYKLREYPTNIPDISAKGVADYLSVPLDTIYKTLVLEDDKKEHLVVVIAGNAQVDFKKIAKFIGRKKVELLPQKHLFGLTGYVHGGCSPIGMKKKLPTFIDQSAKKLDTITVSGGKIGLQLLINPTDLANFLDAPFTAIAI</sequence>
<dbReference type="eggNOG" id="COG2606">
    <property type="taxonomic scope" value="Bacteria"/>
</dbReference>
<dbReference type="OrthoDB" id="9809296at2"/>
<dbReference type="EMBL" id="CP002455">
    <property type="protein sequence ID" value="ADX68585.1"/>
    <property type="molecule type" value="Genomic_DNA"/>
</dbReference>